<reference evidence="2" key="1">
    <citation type="submission" date="2017-09" db="EMBL/GenBank/DDBJ databases">
        <title>Depth-based differentiation of microbial function through sediment-hosted aquifers and enrichment of novel symbionts in the deep terrestrial subsurface.</title>
        <authorList>
            <person name="Probst A.J."/>
            <person name="Ladd B."/>
            <person name="Jarett J.K."/>
            <person name="Geller-Mcgrath D.E."/>
            <person name="Sieber C.M.K."/>
            <person name="Emerson J.B."/>
            <person name="Anantharaman K."/>
            <person name="Thomas B.C."/>
            <person name="Malmstrom R."/>
            <person name="Stieglmeier M."/>
            <person name="Klingl A."/>
            <person name="Woyke T."/>
            <person name="Ryan C.M."/>
            <person name="Banfield J.F."/>
        </authorList>
    </citation>
    <scope>NUCLEOTIDE SEQUENCE [LARGE SCALE GENOMIC DNA]</scope>
</reference>
<comment type="caution">
    <text evidence="1">The sequence shown here is derived from an EMBL/GenBank/DDBJ whole genome shotgun (WGS) entry which is preliminary data.</text>
</comment>
<dbReference type="AlphaFoldDB" id="A0A2M8LI52"/>
<protein>
    <submittedName>
        <fullName evidence="1">Uncharacterized protein</fullName>
    </submittedName>
</protein>
<dbReference type="Proteomes" id="UP000231436">
    <property type="component" value="Unassembled WGS sequence"/>
</dbReference>
<dbReference type="EMBL" id="PFEU01000006">
    <property type="protein sequence ID" value="PJE77122.1"/>
    <property type="molecule type" value="Genomic_DNA"/>
</dbReference>
<gene>
    <name evidence="1" type="ORF">COV05_00740</name>
</gene>
<evidence type="ECO:0000313" key="1">
    <source>
        <dbReference type="EMBL" id="PJE77122.1"/>
    </source>
</evidence>
<proteinExistence type="predicted"/>
<evidence type="ECO:0000313" key="2">
    <source>
        <dbReference type="Proteomes" id="UP000231436"/>
    </source>
</evidence>
<organism evidence="1 2">
    <name type="scientific">Candidatus Uhrbacteria bacterium CG10_big_fil_rev_8_21_14_0_10_48_16</name>
    <dbReference type="NCBI Taxonomy" id="1975038"/>
    <lineage>
        <taxon>Bacteria</taxon>
        <taxon>Candidatus Uhriibacteriota</taxon>
    </lineage>
</organism>
<sequence length="207" mass="23023">MKASVRFVSSVALSITLLFGGVMGVSAHGLFKNALPENLRTWSTYGSPRVSSASVTLHGADREWVYVDIDADRIDEAYIVLASYVDKNDSRTAYSSTDRNRSGNPYLYAYYLDQNGTIKKYLSGSDLLATTHRGSDNVVYGIFPTVSGTETIRVFLKQSSVKNISNAKVNVTFEKPVLFEASTYRQARELVQDYARMNVHSHHSSSR</sequence>
<name>A0A2M8LI52_9BACT</name>
<accession>A0A2M8LI52</accession>